<evidence type="ECO:0000256" key="1">
    <source>
        <dbReference type="SAM" id="MobiDB-lite"/>
    </source>
</evidence>
<dbReference type="AlphaFoldDB" id="A0A0F8WUL9"/>
<organism evidence="2">
    <name type="scientific">marine sediment metagenome</name>
    <dbReference type="NCBI Taxonomy" id="412755"/>
    <lineage>
        <taxon>unclassified sequences</taxon>
        <taxon>metagenomes</taxon>
        <taxon>ecological metagenomes</taxon>
    </lineage>
</organism>
<protein>
    <submittedName>
        <fullName evidence="2">Uncharacterized protein</fullName>
    </submittedName>
</protein>
<gene>
    <name evidence="2" type="ORF">LCGC14_3108190</name>
</gene>
<sequence length="22" mass="2449">VTESEGQKKESVEKGVERENVS</sequence>
<proteinExistence type="predicted"/>
<comment type="caution">
    <text evidence="2">The sequence shown here is derived from an EMBL/GenBank/DDBJ whole genome shotgun (WGS) entry which is preliminary data.</text>
</comment>
<feature type="non-terminal residue" evidence="2">
    <location>
        <position position="1"/>
    </location>
</feature>
<accession>A0A0F8WUL9</accession>
<evidence type="ECO:0000313" key="2">
    <source>
        <dbReference type="EMBL" id="KKK52110.1"/>
    </source>
</evidence>
<reference evidence="2" key="1">
    <citation type="journal article" date="2015" name="Nature">
        <title>Complex archaea that bridge the gap between prokaryotes and eukaryotes.</title>
        <authorList>
            <person name="Spang A."/>
            <person name="Saw J.H."/>
            <person name="Jorgensen S.L."/>
            <person name="Zaremba-Niedzwiedzka K."/>
            <person name="Martijn J."/>
            <person name="Lind A.E."/>
            <person name="van Eijk R."/>
            <person name="Schleper C."/>
            <person name="Guy L."/>
            <person name="Ettema T.J."/>
        </authorList>
    </citation>
    <scope>NUCLEOTIDE SEQUENCE</scope>
</reference>
<dbReference type="EMBL" id="LAZR01067186">
    <property type="protein sequence ID" value="KKK52110.1"/>
    <property type="molecule type" value="Genomic_DNA"/>
</dbReference>
<name>A0A0F8WUL9_9ZZZZ</name>
<feature type="region of interest" description="Disordered" evidence="1">
    <location>
        <begin position="1"/>
        <end position="22"/>
    </location>
</feature>